<evidence type="ECO:0000313" key="3">
    <source>
        <dbReference type="Proteomes" id="UP000187283"/>
    </source>
</evidence>
<feature type="region of interest" description="Disordered" evidence="1">
    <location>
        <begin position="370"/>
        <end position="403"/>
    </location>
</feature>
<evidence type="ECO:0000313" key="2">
    <source>
        <dbReference type="EMBL" id="OMJ10963.1"/>
    </source>
</evidence>
<comment type="caution">
    <text evidence="2">The sequence shown here is derived from an EMBL/GenBank/DDBJ whole genome shotgun (WGS) entry which is preliminary data.</text>
</comment>
<evidence type="ECO:0000256" key="1">
    <source>
        <dbReference type="SAM" id="MobiDB-lite"/>
    </source>
</evidence>
<gene>
    <name evidence="2" type="ORF">AYI70_g9998</name>
</gene>
<keyword evidence="3" id="KW-1185">Reference proteome</keyword>
<accession>A0A1R1X8J7</accession>
<dbReference type="AlphaFoldDB" id="A0A1R1X8J7"/>
<reference evidence="2 3" key="1">
    <citation type="submission" date="2017-01" db="EMBL/GenBank/DDBJ databases">
        <authorList>
            <person name="Mah S.A."/>
            <person name="Swanson W.J."/>
            <person name="Moy G.W."/>
            <person name="Vacquier V.D."/>
        </authorList>
    </citation>
    <scope>NUCLEOTIDE SEQUENCE [LARGE SCALE GENOMIC DNA]</scope>
    <source>
        <strain evidence="2 3">GSMNP</strain>
    </source>
</reference>
<feature type="compositionally biased region" description="Polar residues" evidence="1">
    <location>
        <begin position="375"/>
        <end position="403"/>
    </location>
</feature>
<dbReference type="Proteomes" id="UP000187283">
    <property type="component" value="Unassembled WGS sequence"/>
</dbReference>
<organism evidence="2 3">
    <name type="scientific">Smittium culicis</name>
    <dbReference type="NCBI Taxonomy" id="133412"/>
    <lineage>
        <taxon>Eukaryota</taxon>
        <taxon>Fungi</taxon>
        <taxon>Fungi incertae sedis</taxon>
        <taxon>Zoopagomycota</taxon>
        <taxon>Kickxellomycotina</taxon>
        <taxon>Harpellomycetes</taxon>
        <taxon>Harpellales</taxon>
        <taxon>Legeriomycetaceae</taxon>
        <taxon>Smittium</taxon>
    </lineage>
</organism>
<sequence>MEQVTENQAPAGQDQIKILTELVQQLLSERECKQEPEDPYFSTRIPVTDFSVYSELTEALPSIGENFFQTPLTEEERKVAIHSCPKNMKKTDSAIYGIQLALAQATRPIDYYVHRRIQENKDMITSEDSEILFASTIRALLSEIASKVTQASSSNQFQTANGSRGVGGPYFKKTCHETTTNPALLQSPAEDPERLPCRGLPRYVQIGMVQDNGQPMSSGRSGERIQNPLQDPRLRITSAGGVTRLNIRAVTDTVDLHEDPPPSSRMGQPEEIEISGELHRQEPSISVSLLPGKLIQRRIEADETGNPEPVLLEEPANVMERDMEPRDLEAAYQYKGTVDGVVCTEARECGGSIKIRGHYLPGTARINRKDMVSLPQDQHPPTSDLCSIRTKSSGRPQQTDSAN</sequence>
<protein>
    <submittedName>
        <fullName evidence="2">Uncharacterized protein</fullName>
    </submittedName>
</protein>
<name>A0A1R1X8J7_9FUNG</name>
<dbReference type="EMBL" id="LSSN01004765">
    <property type="protein sequence ID" value="OMJ10963.1"/>
    <property type="molecule type" value="Genomic_DNA"/>
</dbReference>
<dbReference type="OrthoDB" id="5545891at2759"/>
<proteinExistence type="predicted"/>